<sequence length="55" mass="5634">MLVGPHVAGLAGLLASQGRSAGEIRTAIEKTADPIPGTGTYFANGRINAHNAVQY</sequence>
<proteinExistence type="predicted"/>
<dbReference type="InterPro" id="IPR036852">
    <property type="entry name" value="Peptidase_S8/S53_dom_sf"/>
</dbReference>
<keyword evidence="2" id="KW-1185">Reference proteome</keyword>
<dbReference type="SUPFAM" id="SSF52743">
    <property type="entry name" value="Subtilisin-like"/>
    <property type="match status" value="1"/>
</dbReference>
<dbReference type="Proteomes" id="UP000186795">
    <property type="component" value="Unassembled WGS sequence"/>
</dbReference>
<organism evidence="1 2">
    <name type="scientific">Kroppenstedtia eburnea</name>
    <dbReference type="NCBI Taxonomy" id="714067"/>
    <lineage>
        <taxon>Bacteria</taxon>
        <taxon>Bacillati</taxon>
        <taxon>Bacillota</taxon>
        <taxon>Bacilli</taxon>
        <taxon>Bacillales</taxon>
        <taxon>Thermoactinomycetaceae</taxon>
        <taxon>Kroppenstedtia</taxon>
    </lineage>
</organism>
<protein>
    <submittedName>
        <fullName evidence="1">Thermitase</fullName>
    </submittedName>
</protein>
<gene>
    <name evidence="1" type="ORF">SAMN05421790_10584</name>
</gene>
<accession>A0A1N7LYZ3</accession>
<dbReference type="EMBL" id="FTOD01000005">
    <property type="protein sequence ID" value="SIS79044.1"/>
    <property type="molecule type" value="Genomic_DNA"/>
</dbReference>
<dbReference type="AlphaFoldDB" id="A0A1N7LYZ3"/>
<reference evidence="2" key="1">
    <citation type="submission" date="2017-01" db="EMBL/GenBank/DDBJ databases">
        <authorList>
            <person name="Varghese N."/>
            <person name="Submissions S."/>
        </authorList>
    </citation>
    <scope>NUCLEOTIDE SEQUENCE [LARGE SCALE GENOMIC DNA]</scope>
    <source>
        <strain evidence="2">DSM 45196</strain>
    </source>
</reference>
<evidence type="ECO:0000313" key="1">
    <source>
        <dbReference type="EMBL" id="SIS79044.1"/>
    </source>
</evidence>
<dbReference type="Gene3D" id="3.40.50.200">
    <property type="entry name" value="Peptidase S8/S53 domain"/>
    <property type="match status" value="1"/>
</dbReference>
<dbReference type="GO" id="GO:0004252">
    <property type="term" value="F:serine-type endopeptidase activity"/>
    <property type="evidence" value="ECO:0007669"/>
    <property type="project" value="InterPro"/>
</dbReference>
<dbReference type="GO" id="GO:0006508">
    <property type="term" value="P:proteolysis"/>
    <property type="evidence" value="ECO:0007669"/>
    <property type="project" value="InterPro"/>
</dbReference>
<evidence type="ECO:0000313" key="2">
    <source>
        <dbReference type="Proteomes" id="UP000186795"/>
    </source>
</evidence>
<name>A0A1N7LYZ3_9BACL</name>